<comment type="caution">
    <text evidence="1">The sequence shown here is derived from an EMBL/GenBank/DDBJ whole genome shotgun (WGS) entry which is preliminary data.</text>
</comment>
<dbReference type="PANTHER" id="PTHR46682">
    <property type="entry name" value="ADHESION G-PROTEIN COUPLED RECEPTOR V1"/>
    <property type="match status" value="1"/>
</dbReference>
<feature type="non-terminal residue" evidence="1">
    <location>
        <position position="1"/>
    </location>
</feature>
<sequence length="181" mass="20533">LINDRFGNPNSAYYFDGIDDYITIKEVNGFDEFDDPETEFTLSAWCNPDPGASGFIFSNTTEDGWLDLRMSNQIPRFGIRDTDWTGTVLNSDEQISANEWHHFVGIFNNPEMTIYVDGQNKGSTPFIGDILSSGGWENGGVRIGVTYLLDPWYFEGGIDDVRIYNRVLNETEILELYNEGI</sequence>
<evidence type="ECO:0008006" key="2">
    <source>
        <dbReference type="Google" id="ProtNLM"/>
    </source>
</evidence>
<dbReference type="Gene3D" id="2.60.120.200">
    <property type="match status" value="1"/>
</dbReference>
<gene>
    <name evidence="1" type="ORF">S01H1_27933</name>
</gene>
<dbReference type="GO" id="GO:0071277">
    <property type="term" value="P:cellular response to calcium ion"/>
    <property type="evidence" value="ECO:0007669"/>
    <property type="project" value="TreeGrafter"/>
</dbReference>
<evidence type="ECO:0000313" key="1">
    <source>
        <dbReference type="EMBL" id="GAF93563.1"/>
    </source>
</evidence>
<dbReference type="GO" id="GO:0001965">
    <property type="term" value="F:G-protein alpha-subunit binding"/>
    <property type="evidence" value="ECO:0007669"/>
    <property type="project" value="TreeGrafter"/>
</dbReference>
<dbReference type="SUPFAM" id="SSF49899">
    <property type="entry name" value="Concanavalin A-like lectins/glucanases"/>
    <property type="match status" value="1"/>
</dbReference>
<dbReference type="PANTHER" id="PTHR46682:SF1">
    <property type="entry name" value="ADHESION G-PROTEIN COUPLED RECEPTOR V1"/>
    <property type="match status" value="1"/>
</dbReference>
<name>X0TJ63_9ZZZZ</name>
<dbReference type="InterPro" id="IPR013320">
    <property type="entry name" value="ConA-like_dom_sf"/>
</dbReference>
<organism evidence="1">
    <name type="scientific">marine sediment metagenome</name>
    <dbReference type="NCBI Taxonomy" id="412755"/>
    <lineage>
        <taxon>unclassified sequences</taxon>
        <taxon>metagenomes</taxon>
        <taxon>ecological metagenomes</taxon>
    </lineage>
</organism>
<dbReference type="InterPro" id="IPR026919">
    <property type="entry name" value="ADGRV1"/>
</dbReference>
<dbReference type="AlphaFoldDB" id="X0TJ63"/>
<proteinExistence type="predicted"/>
<accession>X0TJ63</accession>
<dbReference type="GO" id="GO:0010855">
    <property type="term" value="F:adenylate cyclase inhibitor activity"/>
    <property type="evidence" value="ECO:0007669"/>
    <property type="project" value="TreeGrafter"/>
</dbReference>
<reference evidence="1" key="1">
    <citation type="journal article" date="2014" name="Front. Microbiol.">
        <title>High frequency of phylogenetically diverse reductive dehalogenase-homologous genes in deep subseafloor sedimentary metagenomes.</title>
        <authorList>
            <person name="Kawai M."/>
            <person name="Futagami T."/>
            <person name="Toyoda A."/>
            <person name="Takaki Y."/>
            <person name="Nishi S."/>
            <person name="Hori S."/>
            <person name="Arai W."/>
            <person name="Tsubouchi T."/>
            <person name="Morono Y."/>
            <person name="Uchiyama I."/>
            <person name="Ito T."/>
            <person name="Fujiyama A."/>
            <person name="Inagaki F."/>
            <person name="Takami H."/>
        </authorList>
    </citation>
    <scope>NUCLEOTIDE SEQUENCE</scope>
    <source>
        <strain evidence="1">Expedition CK06-06</strain>
    </source>
</reference>
<dbReference type="GO" id="GO:0005737">
    <property type="term" value="C:cytoplasm"/>
    <property type="evidence" value="ECO:0007669"/>
    <property type="project" value="TreeGrafter"/>
</dbReference>
<protein>
    <recommendedName>
        <fullName evidence="2">LamG-like jellyroll fold domain-containing protein</fullName>
    </recommendedName>
</protein>
<dbReference type="GO" id="GO:0016020">
    <property type="term" value="C:membrane"/>
    <property type="evidence" value="ECO:0007669"/>
    <property type="project" value="InterPro"/>
</dbReference>
<dbReference type="EMBL" id="BARS01017041">
    <property type="protein sequence ID" value="GAF93563.1"/>
    <property type="molecule type" value="Genomic_DNA"/>
</dbReference>
<dbReference type="Pfam" id="PF13385">
    <property type="entry name" value="Laminin_G_3"/>
    <property type="match status" value="1"/>
</dbReference>
<dbReference type="GO" id="GO:0004930">
    <property type="term" value="F:G protein-coupled receptor activity"/>
    <property type="evidence" value="ECO:0007669"/>
    <property type="project" value="InterPro"/>
</dbReference>